<dbReference type="SMR" id="C7NDX1"/>
<dbReference type="RefSeq" id="WP_015770419.1">
    <property type="nucleotide sequence ID" value="NC_013192.1"/>
</dbReference>
<dbReference type="SUPFAM" id="SSF48452">
    <property type="entry name" value="TPR-like"/>
    <property type="match status" value="1"/>
</dbReference>
<dbReference type="Gene3D" id="1.25.40.10">
    <property type="entry name" value="Tetratricopeptide repeat domain"/>
    <property type="match status" value="3"/>
</dbReference>
<dbReference type="AlphaFoldDB" id="C7NDX1"/>
<dbReference type="HOGENOM" id="CLU_801208_0_0_0"/>
<dbReference type="InterPro" id="IPR011990">
    <property type="entry name" value="TPR-like_helical_dom_sf"/>
</dbReference>
<keyword evidence="2" id="KW-1185">Reference proteome</keyword>
<proteinExistence type="predicted"/>
<reference evidence="1 2" key="1">
    <citation type="journal article" date="2009" name="Stand. Genomic Sci.">
        <title>Complete genome sequence of Leptotrichia buccalis type strain (C-1013-b).</title>
        <authorList>
            <person name="Ivanova N."/>
            <person name="Gronow S."/>
            <person name="Lapidus A."/>
            <person name="Copeland A."/>
            <person name="Glavina Del Rio T."/>
            <person name="Nolan M."/>
            <person name="Lucas S."/>
            <person name="Chen F."/>
            <person name="Tice H."/>
            <person name="Cheng J.F."/>
            <person name="Saunders E."/>
            <person name="Bruce D."/>
            <person name="Goodwin L."/>
            <person name="Brettin T."/>
            <person name="Detter J.C."/>
            <person name="Han C."/>
            <person name="Pitluck S."/>
            <person name="Mikhailova N."/>
            <person name="Pati A."/>
            <person name="Mavrommatis K."/>
            <person name="Chen A."/>
            <person name="Palaniappan K."/>
            <person name="Land M."/>
            <person name="Hauser L."/>
            <person name="Chang Y.J."/>
            <person name="Jeffries C.D."/>
            <person name="Chain P."/>
            <person name="Rohde C."/>
            <person name="Goker M."/>
            <person name="Bristow J."/>
            <person name="Eisen J.A."/>
            <person name="Markowitz V."/>
            <person name="Hugenholtz P."/>
            <person name="Kyrpides N.C."/>
            <person name="Klenk H.P."/>
        </authorList>
    </citation>
    <scope>NUCLEOTIDE SEQUENCE [LARGE SCALE GENOMIC DNA]</scope>
    <source>
        <strain evidence="2">ATCC 14201 / DSM 1135 / JCM 12969 / NCTC 10249 / C-1013-b</strain>
    </source>
</reference>
<dbReference type="InterPro" id="IPR050767">
    <property type="entry name" value="Sel1_AlgK"/>
</dbReference>
<accession>C7NDX1</accession>
<dbReference type="STRING" id="523794.Lebu_2233"/>
<sequence>MENIEFDNFENGERNDSERMYEMGKNYYRNNSEVLAEKYLKEAAKAGNRKAFLILADIYLKHNKLNLAEKYLKKIADGGDFELQDKLGTVYRKKSNFELAEYYYKLAINNGNQKAQYNLGNLYYHFKKKKLAVDYLKPIADERDQEAQVLLAKIYYENGQVELAEEYLRKAKDNGEAYYLLGKLLEERKDLESAERYWKTAADDYDNKKSQEILSKSYIDKNNTTLAKHYLSLLADENHLEAFVLLGNMFSEEKNYNLAYTNYNHFFEGQSCTDVKVDMSKYDNEKLRFNFGKCCIKLGKVDMAEQNLKDNEYLKISDNIIEVAKLYEEAEQLKLALQYYKLALHIQ</sequence>
<dbReference type="EMBL" id="CP001685">
    <property type="protein sequence ID" value="ACV40085.1"/>
    <property type="molecule type" value="Genomic_DNA"/>
</dbReference>
<dbReference type="PANTHER" id="PTHR11102">
    <property type="entry name" value="SEL-1-LIKE PROTEIN"/>
    <property type="match status" value="1"/>
</dbReference>
<evidence type="ECO:0000313" key="1">
    <source>
        <dbReference type="EMBL" id="ACV40085.1"/>
    </source>
</evidence>
<organism evidence="1 2">
    <name type="scientific">Leptotrichia buccalis (strain ATCC 14201 / DSM 1135 / JCM 12969 / NCTC 10249 / C-1013-b)</name>
    <dbReference type="NCBI Taxonomy" id="523794"/>
    <lineage>
        <taxon>Bacteria</taxon>
        <taxon>Fusobacteriati</taxon>
        <taxon>Fusobacteriota</taxon>
        <taxon>Fusobacteriia</taxon>
        <taxon>Fusobacteriales</taxon>
        <taxon>Leptotrichiaceae</taxon>
        <taxon>Leptotrichia</taxon>
    </lineage>
</organism>
<dbReference type="KEGG" id="lba:Lebu_2233"/>
<dbReference type="PANTHER" id="PTHR11102:SF160">
    <property type="entry name" value="ERAD-ASSOCIATED E3 UBIQUITIN-PROTEIN LIGASE COMPONENT HRD3"/>
    <property type="match status" value="1"/>
</dbReference>
<dbReference type="Proteomes" id="UP000001910">
    <property type="component" value="Chromosome"/>
</dbReference>
<gene>
    <name evidence="1" type="ordered locus">Lebu_2233</name>
</gene>
<name>C7NDX1_LEPBD</name>
<dbReference type="InterPro" id="IPR006597">
    <property type="entry name" value="Sel1-like"/>
</dbReference>
<dbReference type="Pfam" id="PF13432">
    <property type="entry name" value="TPR_16"/>
    <property type="match status" value="1"/>
</dbReference>
<dbReference type="eggNOG" id="COG0790">
    <property type="taxonomic scope" value="Bacteria"/>
</dbReference>
<dbReference type="SUPFAM" id="SSF81901">
    <property type="entry name" value="HCP-like"/>
    <property type="match status" value="2"/>
</dbReference>
<protein>
    <submittedName>
        <fullName evidence="1">Sel1 domain protein repeat-containing protein</fullName>
    </submittedName>
</protein>
<evidence type="ECO:0000313" key="2">
    <source>
        <dbReference type="Proteomes" id="UP000001910"/>
    </source>
</evidence>
<dbReference type="OrthoDB" id="81844at2"/>
<dbReference type="SMART" id="SM00671">
    <property type="entry name" value="SEL1"/>
    <property type="match status" value="6"/>
</dbReference>